<dbReference type="InterPro" id="IPR017871">
    <property type="entry name" value="ABC_transporter-like_CS"/>
</dbReference>
<organism evidence="12 13">
    <name type="scientific">Dactylosporangium fulvum</name>
    <dbReference type="NCBI Taxonomy" id="53359"/>
    <lineage>
        <taxon>Bacteria</taxon>
        <taxon>Bacillati</taxon>
        <taxon>Actinomycetota</taxon>
        <taxon>Actinomycetes</taxon>
        <taxon>Micromonosporales</taxon>
        <taxon>Micromonosporaceae</taxon>
        <taxon>Dactylosporangium</taxon>
    </lineage>
</organism>
<evidence type="ECO:0000259" key="11">
    <source>
        <dbReference type="SMART" id="SM00382"/>
    </source>
</evidence>
<keyword evidence="2" id="KW-0813">Transport</keyword>
<accession>A0ABY5VU34</accession>
<dbReference type="InterPro" id="IPR032823">
    <property type="entry name" value="BCA_ABC_TP_C"/>
</dbReference>
<dbReference type="InterPro" id="IPR043428">
    <property type="entry name" value="LivM-like"/>
</dbReference>
<dbReference type="PANTHER" id="PTHR45772:SF2">
    <property type="entry name" value="ABC TRANSPORTER ATP-BINDING PROTEIN"/>
    <property type="match status" value="1"/>
</dbReference>
<evidence type="ECO:0000256" key="8">
    <source>
        <dbReference type="ARBA" id="ARBA00023136"/>
    </source>
</evidence>
<feature type="domain" description="AAA+ ATPase" evidence="11">
    <location>
        <begin position="374"/>
        <end position="576"/>
    </location>
</feature>
<dbReference type="EMBL" id="CP073720">
    <property type="protein sequence ID" value="UWP80341.1"/>
    <property type="molecule type" value="Genomic_DNA"/>
</dbReference>
<dbReference type="CDD" id="cd03219">
    <property type="entry name" value="ABC_Mj1267_LivG_branched"/>
    <property type="match status" value="1"/>
</dbReference>
<feature type="transmembrane region" description="Helical" evidence="10">
    <location>
        <begin position="39"/>
        <end position="57"/>
    </location>
</feature>
<evidence type="ECO:0000256" key="9">
    <source>
        <dbReference type="SAM" id="MobiDB-lite"/>
    </source>
</evidence>
<proteinExistence type="predicted"/>
<dbReference type="PANTHER" id="PTHR45772">
    <property type="entry name" value="CONSERVED COMPONENT OF ABC TRANSPORTER FOR NATURAL AMINO ACIDS-RELATED"/>
    <property type="match status" value="1"/>
</dbReference>
<dbReference type="Pfam" id="PF00005">
    <property type="entry name" value="ABC_tran"/>
    <property type="match status" value="1"/>
</dbReference>
<dbReference type="InterPro" id="IPR003593">
    <property type="entry name" value="AAA+_ATPase"/>
</dbReference>
<keyword evidence="4 10" id="KW-0812">Transmembrane</keyword>
<evidence type="ECO:0000256" key="7">
    <source>
        <dbReference type="ARBA" id="ARBA00022989"/>
    </source>
</evidence>
<dbReference type="Proteomes" id="UP001059617">
    <property type="component" value="Chromosome"/>
</dbReference>
<keyword evidence="7 10" id="KW-1133">Transmembrane helix</keyword>
<dbReference type="Gene3D" id="3.40.50.300">
    <property type="entry name" value="P-loop containing nucleotide triphosphate hydrolases"/>
    <property type="match status" value="1"/>
</dbReference>
<evidence type="ECO:0000256" key="10">
    <source>
        <dbReference type="SAM" id="Phobius"/>
    </source>
</evidence>
<keyword evidence="3" id="KW-1003">Cell membrane</keyword>
<evidence type="ECO:0000256" key="5">
    <source>
        <dbReference type="ARBA" id="ARBA00022741"/>
    </source>
</evidence>
<reference evidence="12" key="1">
    <citation type="submission" date="2021-04" db="EMBL/GenBank/DDBJ databases">
        <authorList>
            <person name="Hartkoorn R.C."/>
            <person name="Beaudoing E."/>
            <person name="Hot D."/>
        </authorList>
    </citation>
    <scope>NUCLEOTIDE SEQUENCE</scope>
    <source>
        <strain evidence="12">NRRL B-16292</strain>
    </source>
</reference>
<dbReference type="SUPFAM" id="SSF52540">
    <property type="entry name" value="P-loop containing nucleoside triphosphate hydrolases"/>
    <property type="match status" value="1"/>
</dbReference>
<feature type="transmembrane region" description="Helical" evidence="10">
    <location>
        <begin position="148"/>
        <end position="174"/>
    </location>
</feature>
<evidence type="ECO:0000256" key="2">
    <source>
        <dbReference type="ARBA" id="ARBA00022448"/>
    </source>
</evidence>
<evidence type="ECO:0000256" key="4">
    <source>
        <dbReference type="ARBA" id="ARBA00022692"/>
    </source>
</evidence>
<feature type="transmembrane region" description="Helical" evidence="10">
    <location>
        <begin position="117"/>
        <end position="136"/>
    </location>
</feature>
<dbReference type="InterPro" id="IPR003439">
    <property type="entry name" value="ABC_transporter-like_ATP-bd"/>
</dbReference>
<feature type="transmembrane region" description="Helical" evidence="10">
    <location>
        <begin position="63"/>
        <end position="84"/>
    </location>
</feature>
<keyword evidence="8 10" id="KW-0472">Membrane</keyword>
<feature type="compositionally biased region" description="Basic and acidic residues" evidence="9">
    <location>
        <begin position="1"/>
        <end position="13"/>
    </location>
</feature>
<dbReference type="SMART" id="SM00382">
    <property type="entry name" value="AAA"/>
    <property type="match status" value="1"/>
</dbReference>
<dbReference type="Pfam" id="PF02653">
    <property type="entry name" value="BPD_transp_2"/>
    <property type="match status" value="1"/>
</dbReference>
<keyword evidence="6 12" id="KW-0067">ATP-binding</keyword>
<protein>
    <submittedName>
        <fullName evidence="12">Branched-chain amino acid ABC transporter ATP-binding protein/permease</fullName>
    </submittedName>
</protein>
<dbReference type="RefSeq" id="WP_259858100.1">
    <property type="nucleotide sequence ID" value="NZ_BAAAST010000009.1"/>
</dbReference>
<name>A0ABY5VU34_9ACTN</name>
<evidence type="ECO:0000313" key="12">
    <source>
        <dbReference type="EMBL" id="UWP80341.1"/>
    </source>
</evidence>
<dbReference type="InterPro" id="IPR027417">
    <property type="entry name" value="P-loop_NTPase"/>
</dbReference>
<evidence type="ECO:0000256" key="6">
    <source>
        <dbReference type="ARBA" id="ARBA00022840"/>
    </source>
</evidence>
<comment type="subcellular location">
    <subcellularLocation>
        <location evidence="1">Cell membrane</location>
        <topology evidence="1">Multi-pass membrane protein</topology>
    </subcellularLocation>
</comment>
<gene>
    <name evidence="12" type="ORF">Dfulv_34995</name>
</gene>
<feature type="region of interest" description="Disordered" evidence="9">
    <location>
        <begin position="1"/>
        <end position="20"/>
    </location>
</feature>
<evidence type="ECO:0000313" key="13">
    <source>
        <dbReference type="Proteomes" id="UP001059617"/>
    </source>
</evidence>
<reference evidence="12" key="2">
    <citation type="submission" date="2022-09" db="EMBL/GenBank/DDBJ databases">
        <title>Biosynthetic gene clusters of Dactylosporangioum fulvum.</title>
        <authorList>
            <person name="Caradec T."/>
        </authorList>
    </citation>
    <scope>NUCLEOTIDE SEQUENCE</scope>
    <source>
        <strain evidence="12">NRRL B-16292</strain>
    </source>
</reference>
<sequence length="597" mass="63228">MGERRRLWSDPRRAPAAPAGTLRQEGGAADMTVWYESNLILIQSTFIFLMLALSIQIPVRWGVLTFGGLGCFGVGAYTAAILTIRTGLPQFLILILAVLAGALVSLLIGLVCARLDGMYLAMATLAFDLIVGVVAINGGSLTGGVDGLYGVVADVSTATLATLAGIGLATAVYLQRGRLGRATTAVRDDPELGVSLGINVRRYRHMAFTISGALAACAGVMYVRVNTTITPDNIQFGALVVAMTMVIVGGWKSSLGTLVGVIIFTWLPPHLGMFQTWQAVIYSALVLVAAVLVPTGAAGVARAAASMIRDRRRRTGGTAAVAAGAVPEAPAAPRPAAEIQRSLPDGGPVVEVQSLSVHFGGVKAVDDVSFTVQRGELFGILGPNGSGKSTLLAALTRFVDPVKGRIVFYGEDCTGIAQYALGRRGIARTFQTVRLLEDLRVVENVLLGNDRTGRGERSQPSARQKATRWHDALAALARVGLQGTELHYPSELSYGQQRRVEIARAIVGTPDVLLLDEPVAGMNREERIEIAALLRSLKDDGLTLILVEHDVEMMVSICDRLLAMNFGQEIAHGAPADVLAHPAVREAYLGRRAAVDA</sequence>
<dbReference type="CDD" id="cd06581">
    <property type="entry name" value="TM_PBP1_LivM_like"/>
    <property type="match status" value="1"/>
</dbReference>
<dbReference type="GO" id="GO:0005524">
    <property type="term" value="F:ATP binding"/>
    <property type="evidence" value="ECO:0007669"/>
    <property type="project" value="UniProtKB-KW"/>
</dbReference>
<evidence type="ECO:0000256" key="1">
    <source>
        <dbReference type="ARBA" id="ARBA00004651"/>
    </source>
</evidence>
<dbReference type="PROSITE" id="PS00211">
    <property type="entry name" value="ABC_TRANSPORTER_1"/>
    <property type="match status" value="1"/>
</dbReference>
<dbReference type="InterPro" id="IPR051120">
    <property type="entry name" value="ABC_AA/LPS_Transport"/>
</dbReference>
<keyword evidence="5" id="KW-0547">Nucleotide-binding</keyword>
<dbReference type="InterPro" id="IPR001851">
    <property type="entry name" value="ABC_transp_permease"/>
</dbReference>
<feature type="transmembrane region" description="Helical" evidence="10">
    <location>
        <begin position="237"/>
        <end position="267"/>
    </location>
</feature>
<feature type="transmembrane region" description="Helical" evidence="10">
    <location>
        <begin position="206"/>
        <end position="225"/>
    </location>
</feature>
<dbReference type="Pfam" id="PF12399">
    <property type="entry name" value="BCA_ABC_TP_C"/>
    <property type="match status" value="1"/>
</dbReference>
<evidence type="ECO:0000256" key="3">
    <source>
        <dbReference type="ARBA" id="ARBA00022475"/>
    </source>
</evidence>
<keyword evidence="13" id="KW-1185">Reference proteome</keyword>
<feature type="transmembrane region" description="Helical" evidence="10">
    <location>
        <begin position="91"/>
        <end position="111"/>
    </location>
</feature>
<feature type="transmembrane region" description="Helical" evidence="10">
    <location>
        <begin position="279"/>
        <end position="305"/>
    </location>
</feature>